<dbReference type="InterPro" id="IPR004843">
    <property type="entry name" value="Calcineurin-like_PHP"/>
</dbReference>
<dbReference type="EC" id="3.1.-.-" evidence="2"/>
<dbReference type="GO" id="GO:0004519">
    <property type="term" value="F:endonuclease activity"/>
    <property type="evidence" value="ECO:0007669"/>
    <property type="project" value="UniProtKB-KW"/>
</dbReference>
<keyword evidence="3" id="KW-1185">Reference proteome</keyword>
<dbReference type="RefSeq" id="WP_133397699.1">
    <property type="nucleotide sequence ID" value="NZ_SNAA01000017.1"/>
</dbReference>
<dbReference type="OrthoDB" id="9795838at2"/>
<dbReference type="PANTHER" id="PTHR39323">
    <property type="entry name" value="BLR1149 PROTEIN"/>
    <property type="match status" value="1"/>
</dbReference>
<dbReference type="InterPro" id="IPR024173">
    <property type="entry name" value="Pesterase_MJ0037-like"/>
</dbReference>
<keyword evidence="2" id="KW-0255">Endonuclease</keyword>
<keyword evidence="2" id="KW-0540">Nuclease</keyword>
<dbReference type="Gene3D" id="3.60.21.10">
    <property type="match status" value="1"/>
</dbReference>
<accession>A0A4R5ZYN7</accession>
<proteinExistence type="predicted"/>
<comment type="caution">
    <text evidence="2">The sequence shown here is derived from an EMBL/GenBank/DDBJ whole genome shotgun (WGS) entry which is preliminary data.</text>
</comment>
<evidence type="ECO:0000259" key="1">
    <source>
        <dbReference type="Pfam" id="PF00149"/>
    </source>
</evidence>
<dbReference type="PIRSF" id="PIRSF000887">
    <property type="entry name" value="Pesterase_MJ0037"/>
    <property type="match status" value="1"/>
</dbReference>
<feature type="domain" description="Calcineurin-like phosphoesterase" evidence="1">
    <location>
        <begin position="27"/>
        <end position="118"/>
    </location>
</feature>
<dbReference type="SUPFAM" id="SSF56300">
    <property type="entry name" value="Metallo-dependent phosphatases"/>
    <property type="match status" value="1"/>
</dbReference>
<evidence type="ECO:0000313" key="3">
    <source>
        <dbReference type="Proteomes" id="UP000295701"/>
    </source>
</evidence>
<keyword evidence="2" id="KW-0436">Ligase</keyword>
<evidence type="ECO:0000313" key="2">
    <source>
        <dbReference type="EMBL" id="TDL76330.1"/>
    </source>
</evidence>
<reference evidence="2 3" key="1">
    <citation type="submission" date="2019-03" db="EMBL/GenBank/DDBJ databases">
        <title>Primorskyibacter sp. SS33 isolated from sediments.</title>
        <authorList>
            <person name="Xunke S."/>
        </authorList>
    </citation>
    <scope>NUCLEOTIDE SEQUENCE [LARGE SCALE GENOMIC DNA]</scope>
    <source>
        <strain evidence="2 3">SS33</strain>
    </source>
</reference>
<gene>
    <name evidence="2" type="primary">pdeM</name>
    <name evidence="2" type="ORF">E2L08_13900</name>
</gene>
<name>A0A4R5ZYN7_9RHOB</name>
<dbReference type="Pfam" id="PF00149">
    <property type="entry name" value="Metallophos"/>
    <property type="match status" value="1"/>
</dbReference>
<sequence length="231" mass="24617">MNALDFDFAGERLTARGTGALWWAARRCLVVADLHLGKAERFARKGRAQLPPYEIADTLARLLGEIKELGPEIVVALGDSFDDDAARDALSAAERAELADLVGGRRWVWIAGNHDPGGSDPGGETVESCEETVESCELGRIVFRHIATPCGVGEVSGHYHPKLGLGLGGKRVSRRCFVTNGARLILPAFGTFTGGLDCTAPPIRAVMGDQARAILTGPHPCMVPVPRLARA</sequence>
<dbReference type="PANTHER" id="PTHR39323:SF1">
    <property type="entry name" value="BLR1149 PROTEIN"/>
    <property type="match status" value="1"/>
</dbReference>
<dbReference type="GO" id="GO:0016787">
    <property type="term" value="F:hydrolase activity"/>
    <property type="evidence" value="ECO:0007669"/>
    <property type="project" value="UniProtKB-KW"/>
</dbReference>
<keyword evidence="2" id="KW-0378">Hydrolase</keyword>
<dbReference type="GO" id="GO:0016874">
    <property type="term" value="F:ligase activity"/>
    <property type="evidence" value="ECO:0007669"/>
    <property type="project" value="UniProtKB-KW"/>
</dbReference>
<organism evidence="2 3">
    <name type="scientific">Palleronia sediminis</name>
    <dbReference type="NCBI Taxonomy" id="2547833"/>
    <lineage>
        <taxon>Bacteria</taxon>
        <taxon>Pseudomonadati</taxon>
        <taxon>Pseudomonadota</taxon>
        <taxon>Alphaproteobacteria</taxon>
        <taxon>Rhodobacterales</taxon>
        <taxon>Roseobacteraceae</taxon>
        <taxon>Palleronia</taxon>
    </lineage>
</organism>
<dbReference type="NCBIfam" id="TIGR04123">
    <property type="entry name" value="P_estr_lig_assc"/>
    <property type="match status" value="1"/>
</dbReference>
<dbReference type="EMBL" id="SNAA01000017">
    <property type="protein sequence ID" value="TDL76330.1"/>
    <property type="molecule type" value="Genomic_DNA"/>
</dbReference>
<dbReference type="AlphaFoldDB" id="A0A4R5ZYN7"/>
<dbReference type="InterPro" id="IPR029052">
    <property type="entry name" value="Metallo-depent_PP-like"/>
</dbReference>
<dbReference type="Proteomes" id="UP000295701">
    <property type="component" value="Unassembled WGS sequence"/>
</dbReference>
<dbReference type="InterPro" id="IPR026336">
    <property type="entry name" value="PdeM-like"/>
</dbReference>
<protein>
    <submittedName>
        <fullName evidence="2">Ligase-associated DNA damage response endonuclease PdeM</fullName>
        <ecNumber evidence="2">3.1.-.-</ecNumber>
    </submittedName>
</protein>